<keyword evidence="5" id="KW-0460">Magnesium</keyword>
<evidence type="ECO:0000256" key="3">
    <source>
        <dbReference type="ARBA" id="ARBA00022759"/>
    </source>
</evidence>
<dbReference type="GO" id="GO:0004519">
    <property type="term" value="F:endonuclease activity"/>
    <property type="evidence" value="ECO:0007669"/>
    <property type="project" value="UniProtKB-KW"/>
</dbReference>
<organism evidence="13">
    <name type="scientific">Tanacetum cinerariifolium</name>
    <name type="common">Dalmatian daisy</name>
    <name type="synonym">Chrysanthemum cinerariifolium</name>
    <dbReference type="NCBI Taxonomy" id="118510"/>
    <lineage>
        <taxon>Eukaryota</taxon>
        <taxon>Viridiplantae</taxon>
        <taxon>Streptophyta</taxon>
        <taxon>Embryophyta</taxon>
        <taxon>Tracheophyta</taxon>
        <taxon>Spermatophyta</taxon>
        <taxon>Magnoliopsida</taxon>
        <taxon>eudicotyledons</taxon>
        <taxon>Gunneridae</taxon>
        <taxon>Pentapetalae</taxon>
        <taxon>asterids</taxon>
        <taxon>campanulids</taxon>
        <taxon>Asterales</taxon>
        <taxon>Asteraceae</taxon>
        <taxon>Asteroideae</taxon>
        <taxon>Anthemideae</taxon>
        <taxon>Anthemidinae</taxon>
        <taxon>Tanacetum</taxon>
    </lineage>
</organism>
<dbReference type="PANTHER" id="PTHR42648:SF11">
    <property type="entry name" value="TRANSPOSON TY4-P GAG-POL POLYPROTEIN"/>
    <property type="match status" value="1"/>
</dbReference>
<dbReference type="PANTHER" id="PTHR42648">
    <property type="entry name" value="TRANSPOSASE, PUTATIVE-RELATED"/>
    <property type="match status" value="1"/>
</dbReference>
<evidence type="ECO:0000256" key="8">
    <source>
        <dbReference type="ARBA" id="ARBA00022932"/>
    </source>
</evidence>
<feature type="region of interest" description="Disordered" evidence="11">
    <location>
        <begin position="390"/>
        <end position="411"/>
    </location>
</feature>
<feature type="region of interest" description="Disordered" evidence="11">
    <location>
        <begin position="454"/>
        <end position="473"/>
    </location>
</feature>
<accession>A0A6L2NYQ8</accession>
<keyword evidence="8" id="KW-0808">Transferase</keyword>
<keyword evidence="8" id="KW-0239">DNA-directed DNA polymerase</keyword>
<keyword evidence="8" id="KW-0548">Nucleotidyltransferase</keyword>
<evidence type="ECO:0000256" key="6">
    <source>
        <dbReference type="ARBA" id="ARBA00022908"/>
    </source>
</evidence>
<feature type="region of interest" description="Disordered" evidence="11">
    <location>
        <begin position="518"/>
        <end position="560"/>
    </location>
</feature>
<gene>
    <name evidence="13" type="ORF">Tci_062735</name>
</gene>
<evidence type="ECO:0000256" key="5">
    <source>
        <dbReference type="ARBA" id="ARBA00022842"/>
    </source>
</evidence>
<evidence type="ECO:0000313" key="13">
    <source>
        <dbReference type="EMBL" id="GEU90757.1"/>
    </source>
</evidence>
<keyword evidence="9" id="KW-0233">DNA recombination</keyword>
<dbReference type="InterPro" id="IPR012337">
    <property type="entry name" value="RNaseH-like_sf"/>
</dbReference>
<keyword evidence="6" id="KW-0229">DNA integration</keyword>
<feature type="compositionally biased region" description="Polar residues" evidence="11">
    <location>
        <begin position="541"/>
        <end position="557"/>
    </location>
</feature>
<keyword evidence="7" id="KW-0695">RNA-directed DNA polymerase</keyword>
<keyword evidence="4" id="KW-0378">Hydrolase</keyword>
<sequence length="1475" mass="167892">MNQQREQEALQAAQREQELREQEQAAQEKEKPPQNFDFRQFIGKVYSTKVCEAQKQSMEDTMIELLEVCRQKELYCMHNDVDDLIESALNSRLLSINLKSQQSLQNFRIIHKKSSISLENMPKISLVIATAPVLPIEEPKYSLSMGDEHLSTIPETESDEVIKSSVKNLFPIPSVSEVTSNNESKCDVPVNDESSPIFTTFSNPLFDCNDDFTSSDDKSLSNEDVLMIYSNSLFDDEEIIPTKIDPHYFNAESNLLESLLNRDTFIDSSPKFDYLLEDFSGELAHINPIPPGIEEANFNLEEEIRLVENFLYDNSSPRPPKKLNAEIVDKIFESLFPSPITVEDSDSLIEEIDLFLASGDLMPLGIENDDYDSEGDIHFLEELLSNDTLPLPENESSNFDHHDDPSFSRPPPEPLDVEVFFDFEPDTVVLTAKMVEDISEHCKIYKPTNNNLITSSNTSRANQDNTPKINRGTRYDNLRTVNAGGAKENVDATDNFVPIFDVEPLQKVQNDNDNYDVFANDSEHPKKPESVNDTYLDEQGDTNIPTGSLDMSNNGEKANQDEDDDLARELFQKGDDLIDTINHMMSFLTAVVTLRYPPINNQLRNSSNPRQQATINNGKVTIQPIQGRKNSLTTGMSRQYTSRPSGTNLGKQRVLLVQAQANGQVLHEEELEFLADPGIAVTQSTQYVITNNAAYQADDLDAYDSDCDEINSAKIALMANLSHYGSDNLDEDNKNVNEILTAELERYKDHVRILKEQNNVDKVSESCAQSLEINNLRHTLSEHLKENESLEQMVTLLKKDFQKEESRNIDRELALENQVKELNNIVFKRNQSTQTVHMSTKPQFFYDHSTRQALGFQNPCYLKKAQQLEPKLYDGSVIQKTDAIVIHDFEETLMLEDESRLKMLKKQKNPMMSKKKTELSAEQAFWSQNSRNSKEPNLSISTTIVEVPKELPKVSMAVEQHCVEKNKFQDKMKDVLKENERLLKQAISNDIVNIVVNANVKYACKAVNECARCVIIETELQKEFIKKECYDKVYFVEGLGHNLFSVGQFYDSDLEVAFCQNTCFIRNLDGVDLLTGSRGNNLYTLSLTDMMASSPIRLLSKASKTKSWLWHCRLSHLNFGAINHLARQGLVRGLLKLKFEKDHLCSACAMGKSKKKSHKPKFEDTNQEKLYLLHMDLCGPMRVESVNGKKYILVIAVGISHETLVARSLQQNGFVKRRNRMLIEVARTMLIYAQAPLFLWAEAMATACYTQNRSIIRLRHGKTTYELLHNKLPDLSFLYVFDFDELTAMASEQSSLGPALNEMTPATISSGLVQKPSSSTPYYKLNQSVCLLQLQLIKMHPHQVNLRQHKKTQYYVIPQDVEEDIYDIEVAHMWNDSLFSVPIPEVTSAQSLSTVSPQTIVQSDHQIPQHNSKWTKDHPLNNIIGQLSRPVSTRLQLYEQALFCYYDAFLTSVEPNTYKDALTQSCWIEAMQEEL</sequence>
<dbReference type="GO" id="GO:0046872">
    <property type="term" value="F:metal ion binding"/>
    <property type="evidence" value="ECO:0007669"/>
    <property type="project" value="UniProtKB-KW"/>
</dbReference>
<dbReference type="EMBL" id="BKCJ010010256">
    <property type="protein sequence ID" value="GEU90757.1"/>
    <property type="molecule type" value="Genomic_DNA"/>
</dbReference>
<evidence type="ECO:0000256" key="4">
    <source>
        <dbReference type="ARBA" id="ARBA00022801"/>
    </source>
</evidence>
<dbReference type="GO" id="GO:0003887">
    <property type="term" value="F:DNA-directed DNA polymerase activity"/>
    <property type="evidence" value="ECO:0007669"/>
    <property type="project" value="UniProtKB-KW"/>
</dbReference>
<evidence type="ECO:0000256" key="11">
    <source>
        <dbReference type="SAM" id="MobiDB-lite"/>
    </source>
</evidence>
<feature type="compositionally biased region" description="Basic and acidic residues" evidence="11">
    <location>
        <begin position="15"/>
        <end position="32"/>
    </location>
</feature>
<evidence type="ECO:0000256" key="10">
    <source>
        <dbReference type="SAM" id="Coils"/>
    </source>
</evidence>
<reference evidence="13" key="1">
    <citation type="journal article" date="2019" name="Sci. Rep.">
        <title>Draft genome of Tanacetum cinerariifolium, the natural source of mosquito coil.</title>
        <authorList>
            <person name="Yamashiro T."/>
            <person name="Shiraishi A."/>
            <person name="Satake H."/>
            <person name="Nakayama K."/>
        </authorList>
    </citation>
    <scope>NUCLEOTIDE SEQUENCE</scope>
</reference>
<evidence type="ECO:0000259" key="12">
    <source>
        <dbReference type="Pfam" id="PF13976"/>
    </source>
</evidence>
<feature type="domain" description="GAG-pre-integrase" evidence="12">
    <location>
        <begin position="1081"/>
        <end position="1153"/>
    </location>
</feature>
<dbReference type="Gene3D" id="3.30.420.10">
    <property type="entry name" value="Ribonuclease H-like superfamily/Ribonuclease H"/>
    <property type="match status" value="1"/>
</dbReference>
<evidence type="ECO:0000256" key="7">
    <source>
        <dbReference type="ARBA" id="ARBA00022918"/>
    </source>
</evidence>
<evidence type="ECO:0000256" key="1">
    <source>
        <dbReference type="ARBA" id="ARBA00022722"/>
    </source>
</evidence>
<feature type="region of interest" description="Disordered" evidence="11">
    <location>
        <begin position="1"/>
        <end position="33"/>
    </location>
</feature>
<feature type="non-terminal residue" evidence="13">
    <location>
        <position position="1475"/>
    </location>
</feature>
<proteinExistence type="predicted"/>
<dbReference type="GO" id="GO:0003676">
    <property type="term" value="F:nucleic acid binding"/>
    <property type="evidence" value="ECO:0007669"/>
    <property type="project" value="InterPro"/>
</dbReference>
<keyword evidence="1" id="KW-0540">Nuclease</keyword>
<protein>
    <recommendedName>
        <fullName evidence="12">GAG-pre-integrase domain-containing protein</fullName>
    </recommendedName>
</protein>
<dbReference type="GO" id="GO:0016787">
    <property type="term" value="F:hydrolase activity"/>
    <property type="evidence" value="ECO:0007669"/>
    <property type="project" value="UniProtKB-KW"/>
</dbReference>
<dbReference type="GO" id="GO:0003964">
    <property type="term" value="F:RNA-directed DNA polymerase activity"/>
    <property type="evidence" value="ECO:0007669"/>
    <property type="project" value="UniProtKB-KW"/>
</dbReference>
<evidence type="ECO:0000256" key="9">
    <source>
        <dbReference type="ARBA" id="ARBA00023172"/>
    </source>
</evidence>
<keyword evidence="10" id="KW-0175">Coiled coil</keyword>
<dbReference type="InterPro" id="IPR039537">
    <property type="entry name" value="Retrotran_Ty1/copia-like"/>
</dbReference>
<dbReference type="Pfam" id="PF13976">
    <property type="entry name" value="gag_pre-integrs"/>
    <property type="match status" value="1"/>
</dbReference>
<dbReference type="InterPro" id="IPR025724">
    <property type="entry name" value="GAG-pre-integrase_dom"/>
</dbReference>
<dbReference type="InterPro" id="IPR036397">
    <property type="entry name" value="RNaseH_sf"/>
</dbReference>
<comment type="caution">
    <text evidence="13">The sequence shown here is derived from an EMBL/GenBank/DDBJ whole genome shotgun (WGS) entry which is preliminary data.</text>
</comment>
<keyword evidence="3" id="KW-0255">Endonuclease</keyword>
<name>A0A6L2NYQ8_TANCI</name>
<dbReference type="GO" id="GO:0015074">
    <property type="term" value="P:DNA integration"/>
    <property type="evidence" value="ECO:0007669"/>
    <property type="project" value="UniProtKB-KW"/>
</dbReference>
<evidence type="ECO:0000256" key="2">
    <source>
        <dbReference type="ARBA" id="ARBA00022723"/>
    </source>
</evidence>
<feature type="coiled-coil region" evidence="10">
    <location>
        <begin position="737"/>
        <end position="807"/>
    </location>
</feature>
<dbReference type="GO" id="GO:0006310">
    <property type="term" value="P:DNA recombination"/>
    <property type="evidence" value="ECO:0007669"/>
    <property type="project" value="UniProtKB-KW"/>
</dbReference>
<feature type="compositionally biased region" description="Basic and acidic residues" evidence="11">
    <location>
        <begin position="521"/>
        <end position="530"/>
    </location>
</feature>
<keyword evidence="2" id="KW-0479">Metal-binding</keyword>
<dbReference type="SUPFAM" id="SSF53098">
    <property type="entry name" value="Ribonuclease H-like"/>
    <property type="match status" value="1"/>
</dbReference>